<name>A0ABP3LHT8_9ACTN</name>
<evidence type="ECO:0000313" key="2">
    <source>
        <dbReference type="Proteomes" id="UP001500909"/>
    </source>
</evidence>
<proteinExistence type="predicted"/>
<comment type="caution">
    <text evidence="1">The sequence shown here is derived from an EMBL/GenBank/DDBJ whole genome shotgun (WGS) entry which is preliminary data.</text>
</comment>
<sequence>MTRNVPAFPFTHRGIAGHITTPIGRVADDTWGWTEATITGVRHFGTGNSLRVRLVLTADNDTTTTAVIGADELRRTPDFLRTRGARVEVRGVIRTEAGVTVIDVAGIAPAGTSTAPVTALAA</sequence>
<keyword evidence="2" id="KW-1185">Reference proteome</keyword>
<gene>
    <name evidence="1" type="ORF">GCM10010361_78490</name>
</gene>
<dbReference type="EMBL" id="BAAABY010000070">
    <property type="protein sequence ID" value="GAA0501234.1"/>
    <property type="molecule type" value="Genomic_DNA"/>
</dbReference>
<accession>A0ABP3LHT8</accession>
<evidence type="ECO:0000313" key="1">
    <source>
        <dbReference type="EMBL" id="GAA0501234.1"/>
    </source>
</evidence>
<reference evidence="2" key="1">
    <citation type="journal article" date="2019" name="Int. J. Syst. Evol. Microbiol.">
        <title>The Global Catalogue of Microorganisms (GCM) 10K type strain sequencing project: providing services to taxonomists for standard genome sequencing and annotation.</title>
        <authorList>
            <consortium name="The Broad Institute Genomics Platform"/>
            <consortium name="The Broad Institute Genome Sequencing Center for Infectious Disease"/>
            <person name="Wu L."/>
            <person name="Ma J."/>
        </authorList>
    </citation>
    <scope>NUCLEOTIDE SEQUENCE [LARGE SCALE GENOMIC DNA]</scope>
    <source>
        <strain evidence="2">JCM 4805</strain>
    </source>
</reference>
<protein>
    <submittedName>
        <fullName evidence="1">Uncharacterized protein</fullName>
    </submittedName>
</protein>
<dbReference type="Proteomes" id="UP001500909">
    <property type="component" value="Unassembled WGS sequence"/>
</dbReference>
<organism evidence="1 2">
    <name type="scientific">Streptomyces olivaceiscleroticus</name>
    <dbReference type="NCBI Taxonomy" id="68245"/>
    <lineage>
        <taxon>Bacteria</taxon>
        <taxon>Bacillati</taxon>
        <taxon>Actinomycetota</taxon>
        <taxon>Actinomycetes</taxon>
        <taxon>Kitasatosporales</taxon>
        <taxon>Streptomycetaceae</taxon>
        <taxon>Streptomyces</taxon>
    </lineage>
</organism>
<dbReference type="RefSeq" id="WP_346100508.1">
    <property type="nucleotide sequence ID" value="NZ_BAAABY010000070.1"/>
</dbReference>